<evidence type="ECO:0000256" key="1">
    <source>
        <dbReference type="SAM" id="MobiDB-lite"/>
    </source>
</evidence>
<reference evidence="2 3" key="1">
    <citation type="journal article" date="2015" name="PLoS Pathog.">
        <title>Leptomonas seymouri: Adaptations to the Dixenous Life Cycle Analyzed by Genome Sequencing, Transcriptome Profiling and Co-infection with Leishmania donovani.</title>
        <authorList>
            <person name="Kraeva N."/>
            <person name="Butenko A."/>
            <person name="Hlavacova J."/>
            <person name="Kostygov A."/>
            <person name="Myskova J."/>
            <person name="Grybchuk D."/>
            <person name="Lestinova T."/>
            <person name="Votypka J."/>
            <person name="Volf P."/>
            <person name="Opperdoes F."/>
            <person name="Flegontov P."/>
            <person name="Lukes J."/>
            <person name="Yurchenko V."/>
        </authorList>
    </citation>
    <scope>NUCLEOTIDE SEQUENCE [LARGE SCALE GENOMIC DNA]</scope>
    <source>
        <strain evidence="2 3">ATCC 30220</strain>
    </source>
</reference>
<dbReference type="Proteomes" id="UP000038009">
    <property type="component" value="Unassembled WGS sequence"/>
</dbReference>
<comment type="caution">
    <text evidence="2">The sequence shown here is derived from an EMBL/GenBank/DDBJ whole genome shotgun (WGS) entry which is preliminary data.</text>
</comment>
<feature type="region of interest" description="Disordered" evidence="1">
    <location>
        <begin position="461"/>
        <end position="482"/>
    </location>
</feature>
<feature type="region of interest" description="Disordered" evidence="1">
    <location>
        <begin position="396"/>
        <end position="425"/>
    </location>
</feature>
<keyword evidence="3" id="KW-1185">Reference proteome</keyword>
<feature type="region of interest" description="Disordered" evidence="1">
    <location>
        <begin position="506"/>
        <end position="596"/>
    </location>
</feature>
<feature type="compositionally biased region" description="Polar residues" evidence="1">
    <location>
        <begin position="97"/>
        <end position="115"/>
    </location>
</feature>
<evidence type="ECO:0000313" key="2">
    <source>
        <dbReference type="EMBL" id="KPI88410.1"/>
    </source>
</evidence>
<name>A0A0N1HZ65_LEPSE</name>
<dbReference type="AlphaFoldDB" id="A0A0N1HZ65"/>
<dbReference type="VEuPathDB" id="TriTrypDB:Lsey_0051_0080"/>
<accession>A0A0N1HZ65</accession>
<feature type="compositionally biased region" description="Polar residues" evidence="1">
    <location>
        <begin position="67"/>
        <end position="86"/>
    </location>
</feature>
<feature type="compositionally biased region" description="Polar residues" evidence="1">
    <location>
        <begin position="1"/>
        <end position="10"/>
    </location>
</feature>
<feature type="compositionally biased region" description="Basic and acidic residues" evidence="1">
    <location>
        <begin position="558"/>
        <end position="578"/>
    </location>
</feature>
<dbReference type="OrthoDB" id="266249at2759"/>
<organism evidence="2 3">
    <name type="scientific">Leptomonas seymouri</name>
    <dbReference type="NCBI Taxonomy" id="5684"/>
    <lineage>
        <taxon>Eukaryota</taxon>
        <taxon>Discoba</taxon>
        <taxon>Euglenozoa</taxon>
        <taxon>Kinetoplastea</taxon>
        <taxon>Metakinetoplastina</taxon>
        <taxon>Trypanosomatida</taxon>
        <taxon>Trypanosomatidae</taxon>
        <taxon>Leishmaniinae</taxon>
        <taxon>Leptomonas</taxon>
    </lineage>
</organism>
<feature type="region of interest" description="Disordered" evidence="1">
    <location>
        <begin position="276"/>
        <end position="333"/>
    </location>
</feature>
<proteinExistence type="predicted"/>
<evidence type="ECO:0000313" key="3">
    <source>
        <dbReference type="Proteomes" id="UP000038009"/>
    </source>
</evidence>
<dbReference type="EMBL" id="LJSK01000051">
    <property type="protein sequence ID" value="KPI88410.1"/>
    <property type="molecule type" value="Genomic_DNA"/>
</dbReference>
<feature type="region of interest" description="Disordered" evidence="1">
    <location>
        <begin position="1"/>
        <end position="21"/>
    </location>
</feature>
<gene>
    <name evidence="2" type="ORF">ABL78_2475</name>
</gene>
<feature type="compositionally biased region" description="Basic and acidic residues" evidence="1">
    <location>
        <begin position="531"/>
        <end position="551"/>
    </location>
</feature>
<feature type="compositionally biased region" description="Basic residues" evidence="1">
    <location>
        <begin position="221"/>
        <end position="230"/>
    </location>
</feature>
<protein>
    <submittedName>
        <fullName evidence="2">Uncharacterized protein</fullName>
    </submittedName>
</protein>
<feature type="region of interest" description="Disordered" evidence="1">
    <location>
        <begin position="67"/>
        <end position="117"/>
    </location>
</feature>
<sequence>MSTGVSSVSAHRNGAANEDNLDEIKESLNRIEGVLNRGQHLLYGDEGEDSEAVDVSAVASVPAHQSNGRAYNSYHTTPPKRSTVNAVSPDFQWPPATHTSAPPRNGTAQAESASKSLRYHQAIHDSSCTRISGSATRARSTLTRNSGALRLSKAKKGEEVLSVSARARRIQAIKEEGGRMPNFEEGVNDDDTAQNISIAELKARIHRELEEYHRNGPLMHRHASYQRKQRASTAPRSSEALRSSAVKAAGVGKTPCRTVKTSNVKTPQCMARLPTSTLQQQRTAPIRGVDSTPAGRATTKSVGPSASVKPRPRTVVPLPSRPTPAATVAPENSGAAKPFWERLYRDAAAQQEKRDQLAEQRRIELEAERAKLLPRRRVHRPQLHSTYTAYHRVLQTHPESTSGPRKLEPSLAAASGSIPPQHVSYLPKRTTATLVNTAAAKPPTSDTAARNSAPHGALGHLAARQPSAQQETRKRADAWTPQVPIALAPGSRVATENDVQRNRAAAVEAPKLEAERAPPPVPGELAAPLSECKHDTNRERLADGVGTHEHPGNIGANRADEMDVKHSDPHSDSDDGLKKTPPHPYVAPLDLSNIKK</sequence>
<feature type="region of interest" description="Disordered" evidence="1">
    <location>
        <begin position="221"/>
        <end position="241"/>
    </location>
</feature>